<keyword evidence="2" id="KW-1003">Cell membrane</keyword>
<dbReference type="PANTHER" id="PTHR39087:SF2">
    <property type="entry name" value="UPF0104 MEMBRANE PROTEIN MJ1595"/>
    <property type="match status" value="1"/>
</dbReference>
<sequence length="345" mass="37043">MAWKFALGFGVSASFIWFVLRGVDPAEVIAQVSQANLWYFWASVFVGTAGYFIRALRWKVLLHPIKPDTALRSRFAGISIGFAINNLIPARVGELARAFALTRVEPVTLSGSLGSLVVERFLDSIVLTTLFLVPLMLPSFPGAQGLLGGAFGNALVWTFVLLVVLFMGLLALLIFPGPLVRLAERLLVRLPGGWGPRLSGALESFLQALKVLRDPELLSKAVVWSYAFWLWHGFSFWLGFKAFGIDLGFAAAVFTEAVVGFTVAIPAAPGFFGTFQLGADLALSGVYGVAEPSALAFAFGYHLGGFFPITIIGLYYAWSIGFSVTDLSGGEGNGLAPASEVTCDD</sequence>
<name>A0A381QGG7_9ZZZZ</name>
<organism evidence="7">
    <name type="scientific">marine metagenome</name>
    <dbReference type="NCBI Taxonomy" id="408172"/>
    <lineage>
        <taxon>unclassified sequences</taxon>
        <taxon>metagenomes</taxon>
        <taxon>ecological metagenomes</taxon>
    </lineage>
</organism>
<keyword evidence="3 6" id="KW-0812">Transmembrane</keyword>
<feature type="transmembrane region" description="Helical" evidence="6">
    <location>
        <begin position="35"/>
        <end position="53"/>
    </location>
</feature>
<feature type="transmembrane region" description="Helical" evidence="6">
    <location>
        <begin position="247"/>
        <end position="275"/>
    </location>
</feature>
<feature type="transmembrane region" description="Helical" evidence="6">
    <location>
        <begin position="295"/>
        <end position="318"/>
    </location>
</feature>
<accession>A0A381QGG7</accession>
<evidence type="ECO:0008006" key="8">
    <source>
        <dbReference type="Google" id="ProtNLM"/>
    </source>
</evidence>
<dbReference type="AlphaFoldDB" id="A0A381QGG7"/>
<gene>
    <name evidence="7" type="ORF">METZ01_LOCUS31286</name>
</gene>
<evidence type="ECO:0000256" key="4">
    <source>
        <dbReference type="ARBA" id="ARBA00022989"/>
    </source>
</evidence>
<dbReference type="GO" id="GO:0005886">
    <property type="term" value="C:plasma membrane"/>
    <property type="evidence" value="ECO:0007669"/>
    <property type="project" value="UniProtKB-SubCell"/>
</dbReference>
<keyword evidence="5 6" id="KW-0472">Membrane</keyword>
<dbReference type="NCBIfam" id="TIGR00374">
    <property type="entry name" value="flippase-like domain"/>
    <property type="match status" value="1"/>
</dbReference>
<reference evidence="7" key="1">
    <citation type="submission" date="2018-05" db="EMBL/GenBank/DDBJ databases">
        <authorList>
            <person name="Lanie J.A."/>
            <person name="Ng W.-L."/>
            <person name="Kazmierczak K.M."/>
            <person name="Andrzejewski T.M."/>
            <person name="Davidsen T.M."/>
            <person name="Wayne K.J."/>
            <person name="Tettelin H."/>
            <person name="Glass J.I."/>
            <person name="Rusch D."/>
            <person name="Podicherti R."/>
            <person name="Tsui H.-C.T."/>
            <person name="Winkler M.E."/>
        </authorList>
    </citation>
    <scope>NUCLEOTIDE SEQUENCE</scope>
</reference>
<evidence type="ECO:0000256" key="6">
    <source>
        <dbReference type="SAM" id="Phobius"/>
    </source>
</evidence>
<feature type="transmembrane region" description="Helical" evidence="6">
    <location>
        <begin position="154"/>
        <end position="175"/>
    </location>
</feature>
<evidence type="ECO:0000256" key="2">
    <source>
        <dbReference type="ARBA" id="ARBA00022475"/>
    </source>
</evidence>
<evidence type="ECO:0000256" key="3">
    <source>
        <dbReference type="ARBA" id="ARBA00022692"/>
    </source>
</evidence>
<evidence type="ECO:0000256" key="5">
    <source>
        <dbReference type="ARBA" id="ARBA00023136"/>
    </source>
</evidence>
<evidence type="ECO:0000256" key="1">
    <source>
        <dbReference type="ARBA" id="ARBA00004651"/>
    </source>
</evidence>
<evidence type="ECO:0000313" key="7">
    <source>
        <dbReference type="EMBL" id="SUZ78432.1"/>
    </source>
</evidence>
<dbReference type="EMBL" id="UINC01001353">
    <property type="protein sequence ID" value="SUZ78432.1"/>
    <property type="molecule type" value="Genomic_DNA"/>
</dbReference>
<dbReference type="InterPro" id="IPR022791">
    <property type="entry name" value="L-PG_synthase/AglD"/>
</dbReference>
<comment type="subcellular location">
    <subcellularLocation>
        <location evidence="1">Cell membrane</location>
        <topology evidence="1">Multi-pass membrane protein</topology>
    </subcellularLocation>
</comment>
<proteinExistence type="predicted"/>
<dbReference type="Pfam" id="PF03706">
    <property type="entry name" value="LPG_synthase_TM"/>
    <property type="match status" value="1"/>
</dbReference>
<protein>
    <recommendedName>
        <fullName evidence="8">Flippase-like domain-containing protein</fullName>
    </recommendedName>
</protein>
<dbReference type="PANTHER" id="PTHR39087">
    <property type="entry name" value="UPF0104 MEMBRANE PROTEIN MJ1595"/>
    <property type="match status" value="1"/>
</dbReference>
<feature type="transmembrane region" description="Helical" evidence="6">
    <location>
        <begin position="221"/>
        <end position="240"/>
    </location>
</feature>
<keyword evidence="4 6" id="KW-1133">Transmembrane helix</keyword>